<dbReference type="EMBL" id="MSFO01000002">
    <property type="protein sequence ID" value="PLB51518.1"/>
    <property type="molecule type" value="Genomic_DNA"/>
</dbReference>
<feature type="region of interest" description="Disordered" evidence="1">
    <location>
        <begin position="1"/>
        <end position="69"/>
    </location>
</feature>
<proteinExistence type="predicted"/>
<comment type="caution">
    <text evidence="2">The sequence shown here is derived from an EMBL/GenBank/DDBJ whole genome shotgun (WGS) entry which is preliminary data.</text>
</comment>
<organism evidence="2 3">
    <name type="scientific">Aspergillus steynii IBT 23096</name>
    <dbReference type="NCBI Taxonomy" id="1392250"/>
    <lineage>
        <taxon>Eukaryota</taxon>
        <taxon>Fungi</taxon>
        <taxon>Dikarya</taxon>
        <taxon>Ascomycota</taxon>
        <taxon>Pezizomycotina</taxon>
        <taxon>Eurotiomycetes</taxon>
        <taxon>Eurotiomycetidae</taxon>
        <taxon>Eurotiales</taxon>
        <taxon>Aspergillaceae</taxon>
        <taxon>Aspergillus</taxon>
        <taxon>Aspergillus subgen. Circumdati</taxon>
    </lineage>
</organism>
<sequence>MKDKGKALKRVRVEYSINEHPDQKNVKKPQVKQSENKIRNAKPSVKNQNHIQRKLSKSDLGETSVQHKK</sequence>
<evidence type="ECO:0000313" key="2">
    <source>
        <dbReference type="EMBL" id="PLB51518.1"/>
    </source>
</evidence>
<feature type="compositionally biased region" description="Basic and acidic residues" evidence="1">
    <location>
        <begin position="1"/>
        <end position="25"/>
    </location>
</feature>
<dbReference type="Proteomes" id="UP000234275">
    <property type="component" value="Unassembled WGS sequence"/>
</dbReference>
<reference evidence="2 3" key="1">
    <citation type="submission" date="2016-12" db="EMBL/GenBank/DDBJ databases">
        <title>The genomes of Aspergillus section Nigri reveals drivers in fungal speciation.</title>
        <authorList>
            <consortium name="DOE Joint Genome Institute"/>
            <person name="Vesth T.C."/>
            <person name="Nybo J."/>
            <person name="Theobald S."/>
            <person name="Brandl J."/>
            <person name="Frisvad J.C."/>
            <person name="Nielsen K.F."/>
            <person name="Lyhne E.K."/>
            <person name="Kogle M.E."/>
            <person name="Kuo A."/>
            <person name="Riley R."/>
            <person name="Clum A."/>
            <person name="Nolan M."/>
            <person name="Lipzen A."/>
            <person name="Salamov A."/>
            <person name="Henrissat B."/>
            <person name="Wiebenga A."/>
            <person name="De Vries R.P."/>
            <person name="Grigoriev I.V."/>
            <person name="Mortensen U.H."/>
            <person name="Andersen M.R."/>
            <person name="Baker S.E."/>
        </authorList>
    </citation>
    <scope>NUCLEOTIDE SEQUENCE [LARGE SCALE GENOMIC DNA]</scope>
    <source>
        <strain evidence="2 3">IBT 23096</strain>
    </source>
</reference>
<evidence type="ECO:0000313" key="3">
    <source>
        <dbReference type="Proteomes" id="UP000234275"/>
    </source>
</evidence>
<gene>
    <name evidence="2" type="ORF">P170DRAFT_80549</name>
</gene>
<keyword evidence="3" id="KW-1185">Reference proteome</keyword>
<dbReference type="GeneID" id="36563100"/>
<protein>
    <submittedName>
        <fullName evidence="2">Uncharacterized protein</fullName>
    </submittedName>
</protein>
<dbReference type="RefSeq" id="XP_024706820.1">
    <property type="nucleotide sequence ID" value="XM_024855393.1"/>
</dbReference>
<dbReference type="VEuPathDB" id="FungiDB:P170DRAFT_80549"/>
<accession>A0A2I2GF57</accession>
<dbReference type="AlphaFoldDB" id="A0A2I2GF57"/>
<name>A0A2I2GF57_9EURO</name>
<evidence type="ECO:0000256" key="1">
    <source>
        <dbReference type="SAM" id="MobiDB-lite"/>
    </source>
</evidence>